<evidence type="ECO:0000256" key="1">
    <source>
        <dbReference type="ARBA" id="ARBA00006611"/>
    </source>
</evidence>
<proteinExistence type="inferred from homology"/>
<dbReference type="GO" id="GO:0005524">
    <property type="term" value="F:ATP binding"/>
    <property type="evidence" value="ECO:0007669"/>
    <property type="project" value="UniProtKB-KW"/>
</dbReference>
<dbReference type="Gene3D" id="3.30.450.90">
    <property type="match status" value="1"/>
</dbReference>
<dbReference type="RefSeq" id="WP_057894060.1">
    <property type="nucleotide sequence ID" value="NZ_AYZQ01000001.1"/>
</dbReference>
<reference evidence="5 6" key="1">
    <citation type="journal article" date="2015" name="Genome Announc.">
        <title>Expanding the biotechnology potential of lactobacilli through comparative genomics of 213 strains and associated genera.</title>
        <authorList>
            <person name="Sun Z."/>
            <person name="Harris H.M."/>
            <person name="McCann A."/>
            <person name="Guo C."/>
            <person name="Argimon S."/>
            <person name="Zhang W."/>
            <person name="Yang X."/>
            <person name="Jeffery I.B."/>
            <person name="Cooney J.C."/>
            <person name="Kagawa T.F."/>
            <person name="Liu W."/>
            <person name="Song Y."/>
            <person name="Salvetti E."/>
            <person name="Wrobel A."/>
            <person name="Rasinkangas P."/>
            <person name="Parkhill J."/>
            <person name="Rea M.C."/>
            <person name="O'Sullivan O."/>
            <person name="Ritari J."/>
            <person name="Douillard F.P."/>
            <person name="Paul Ross R."/>
            <person name="Yang R."/>
            <person name="Briner A.E."/>
            <person name="Felis G.E."/>
            <person name="de Vos W.M."/>
            <person name="Barrangou R."/>
            <person name="Klaenhammer T.R."/>
            <person name="Caufield P.W."/>
            <person name="Cui Y."/>
            <person name="Zhang H."/>
            <person name="O'Toole P.W."/>
        </authorList>
    </citation>
    <scope>NUCLEOTIDE SEQUENCE [LARGE SCALE GENOMIC DNA]</scope>
    <source>
        <strain evidence="5 6">DSM 23927</strain>
    </source>
</reference>
<dbReference type="PANTHER" id="PTHR30258">
    <property type="entry name" value="TYPE II SECRETION SYSTEM PROTEIN GSPE-RELATED"/>
    <property type="match status" value="1"/>
</dbReference>
<keyword evidence="2" id="KW-0547">Nucleotide-binding</keyword>
<feature type="domain" description="Bacterial type II secretion system protein E" evidence="4">
    <location>
        <begin position="192"/>
        <end position="206"/>
    </location>
</feature>
<accession>A0A0R2BBM9</accession>
<dbReference type="InterPro" id="IPR001482">
    <property type="entry name" value="T2SS/T4SS_dom"/>
</dbReference>
<keyword evidence="3" id="KW-0067">ATP-binding</keyword>
<dbReference type="PATRIC" id="fig|1423727.3.peg.787"/>
<dbReference type="GO" id="GO:0016887">
    <property type="term" value="F:ATP hydrolysis activity"/>
    <property type="evidence" value="ECO:0007669"/>
    <property type="project" value="TreeGrafter"/>
</dbReference>
<dbReference type="InterPro" id="IPR027417">
    <property type="entry name" value="P-loop_NTPase"/>
</dbReference>
<sequence>MDELWQLLLTAIAQRASDVYVLPGPVGYRLSFRMPTGIGAETQINETKGDRWINYLKFRAGMNVAEHRRVQGGAFYADEIGMALRLSTVGDYHEQESLVIRLIAGIPPISVQQQASFLQMQHLLGRRGLFVLSGPTGSGKTTLLYQLAETLVPAKMVMSIEDPVEIDAPDFLQLQVNAAAEMSYGQLVKAALRHRPDCLIIGEIRDRETASVACEAAISGHIVLTTVHARHPLDVPLRLMSLGVNASLVAAAVTVTAAVSLMSEETIYPQVDLWTWKDGEATHEIS</sequence>
<dbReference type="PROSITE" id="PS00662">
    <property type="entry name" value="T2SP_E"/>
    <property type="match status" value="1"/>
</dbReference>
<dbReference type="PANTHER" id="PTHR30258:SF2">
    <property type="entry name" value="COMG OPERON PROTEIN 1"/>
    <property type="match status" value="1"/>
</dbReference>
<evidence type="ECO:0000313" key="6">
    <source>
        <dbReference type="Proteomes" id="UP000051672"/>
    </source>
</evidence>
<comment type="similarity">
    <text evidence="1">Belongs to the GSP E family.</text>
</comment>
<organism evidence="5 6">
    <name type="scientific">Lacticaseibacillus brantae DSM 23927</name>
    <dbReference type="NCBI Taxonomy" id="1423727"/>
    <lineage>
        <taxon>Bacteria</taxon>
        <taxon>Bacillati</taxon>
        <taxon>Bacillota</taxon>
        <taxon>Bacilli</taxon>
        <taxon>Lactobacillales</taxon>
        <taxon>Lactobacillaceae</taxon>
        <taxon>Lacticaseibacillus</taxon>
    </lineage>
</organism>
<dbReference type="SUPFAM" id="SSF52540">
    <property type="entry name" value="P-loop containing nucleoside triphosphate hydrolases"/>
    <property type="match status" value="1"/>
</dbReference>
<evidence type="ECO:0000256" key="3">
    <source>
        <dbReference type="ARBA" id="ARBA00022840"/>
    </source>
</evidence>
<dbReference type="Pfam" id="PF00437">
    <property type="entry name" value="T2SSE"/>
    <property type="match status" value="1"/>
</dbReference>
<dbReference type="Proteomes" id="UP000051672">
    <property type="component" value="Unassembled WGS sequence"/>
</dbReference>
<dbReference type="GO" id="GO:0005886">
    <property type="term" value="C:plasma membrane"/>
    <property type="evidence" value="ECO:0007669"/>
    <property type="project" value="TreeGrafter"/>
</dbReference>
<dbReference type="InterPro" id="IPR003593">
    <property type="entry name" value="AAA+_ATPase"/>
</dbReference>
<protein>
    <submittedName>
        <fullName evidence="5">Type II secretory pathway competence component,AtPase</fullName>
    </submittedName>
</protein>
<gene>
    <name evidence="5" type="ORF">FC34_GL000780</name>
</gene>
<keyword evidence="6" id="KW-1185">Reference proteome</keyword>
<dbReference type="STRING" id="1423727.FC34_GL000780"/>
<name>A0A0R2BBM9_9LACO</name>
<dbReference type="SMART" id="SM00382">
    <property type="entry name" value="AAA"/>
    <property type="match status" value="1"/>
</dbReference>
<evidence type="ECO:0000259" key="4">
    <source>
        <dbReference type="PROSITE" id="PS00662"/>
    </source>
</evidence>
<dbReference type="AlphaFoldDB" id="A0A0R2BBM9"/>
<dbReference type="Gene3D" id="3.40.50.300">
    <property type="entry name" value="P-loop containing nucleotide triphosphate hydrolases"/>
    <property type="match status" value="1"/>
</dbReference>
<dbReference type="OrthoDB" id="9808272at2"/>
<evidence type="ECO:0000313" key="5">
    <source>
        <dbReference type="EMBL" id="KRM73059.1"/>
    </source>
</evidence>
<comment type="caution">
    <text evidence="5">The sequence shown here is derived from an EMBL/GenBank/DDBJ whole genome shotgun (WGS) entry which is preliminary data.</text>
</comment>
<dbReference type="EMBL" id="AYZQ01000001">
    <property type="protein sequence ID" value="KRM73059.1"/>
    <property type="molecule type" value="Genomic_DNA"/>
</dbReference>
<evidence type="ECO:0000256" key="2">
    <source>
        <dbReference type="ARBA" id="ARBA00022741"/>
    </source>
</evidence>